<dbReference type="eggNOG" id="COG0171">
    <property type="taxonomic scope" value="Bacteria"/>
</dbReference>
<comment type="caution">
    <text evidence="7">Lacks conserved residue(s) required for the propagation of feature annotation.</text>
</comment>
<dbReference type="CDD" id="cd07570">
    <property type="entry name" value="GAT_Gln-NAD-synth"/>
    <property type="match status" value="1"/>
</dbReference>
<dbReference type="Gene3D" id="3.60.110.10">
    <property type="entry name" value="Carbon-nitrogen hydrolase"/>
    <property type="match status" value="1"/>
</dbReference>
<dbReference type="Pfam" id="PF00795">
    <property type="entry name" value="CN_hydrolase"/>
    <property type="match status" value="1"/>
</dbReference>
<evidence type="ECO:0000256" key="4">
    <source>
        <dbReference type="ARBA" id="ARBA00022741"/>
    </source>
</evidence>
<keyword evidence="3 7" id="KW-0436">Ligase</keyword>
<evidence type="ECO:0000256" key="8">
    <source>
        <dbReference type="PIRNR" id="PIRNR006630"/>
    </source>
</evidence>
<dbReference type="PROSITE" id="PS50263">
    <property type="entry name" value="CN_HYDROLASE"/>
    <property type="match status" value="1"/>
</dbReference>
<dbReference type="Proteomes" id="UP000004947">
    <property type="component" value="Unassembled WGS sequence"/>
</dbReference>
<dbReference type="GO" id="GO:0005524">
    <property type="term" value="F:ATP binding"/>
    <property type="evidence" value="ECO:0007669"/>
    <property type="project" value="UniProtKB-UniRule"/>
</dbReference>
<dbReference type="CDD" id="cd00553">
    <property type="entry name" value="NAD_synthase"/>
    <property type="match status" value="1"/>
</dbReference>
<proteinExistence type="inferred from homology"/>
<dbReference type="OrthoDB" id="9803818at2"/>
<feature type="binding site" evidence="7">
    <location>
        <position position="191"/>
    </location>
    <ligand>
        <name>L-glutamine</name>
        <dbReference type="ChEBI" id="CHEBI:58359"/>
    </ligand>
</feature>
<sequence>MQLSAITINQTPLDWENNLNRIKSAIAECPSSDFILFPEMSLTAYGCEDVFLSPHLRERSQELLLELLPHSKNQIIAIGLPLEVKSKLYNAVAIIANEKIIGFYCKKHLANDGLHYEKRWFEPWPDRHVEKIHIAGQMVPVGDCVFQVNNFRFAFEICQDAWEETRFDSHLSELQLDLILNPSASHFALGKQNLRRQLIIDGAKNFDCHYLYANLNGNEAGRVIYDGAVFYSDPNKLIYESERLHLDDFRTHKFNIAVSAKEKYTSSPCIVHFSHDFQEVKSDQVSNFPASKQLEAHEEFLLAETLGLYDYMRKSWSKGFILSLSGGVDSATCATLVYHMCERLIVELSLEQTKAKLFYIPGTDSVKNAQDLCKLLLSCVYQASANSGPVTETAAEELAKSIGAEYHFFNIEPVLEIYRGLSQNALGRELAWESDDLAMQNIQARGRAPGVWMMANLKGALLLTTSNRSEAAVGYATMDGDTCGGLSPLAGIGKVFLREYLREIEINELCGLSKLPALSYVNAQEPTAELRPPGEEQKDEEDLMPYEVLDQIQKLAIRDRLSPKEIFCELRKNYTDKDCLAYLQRFFTLWSRNQWKRERYAPAFHLDDESLDPKTWCRFPILSGGFKLELQEIEKEYL</sequence>
<keyword evidence="5 7" id="KW-0067">ATP-binding</keyword>
<feature type="binding site" evidence="7">
    <location>
        <position position="441"/>
    </location>
    <ligand>
        <name>deamido-NAD(+)</name>
        <dbReference type="ChEBI" id="CHEBI:58437"/>
        <note>ligand shared between two neighboring subunits</note>
    </ligand>
</feature>
<dbReference type="InterPro" id="IPR014729">
    <property type="entry name" value="Rossmann-like_a/b/a_fold"/>
</dbReference>
<feature type="binding site" evidence="7">
    <location>
        <position position="596"/>
    </location>
    <ligand>
        <name>deamido-NAD(+)</name>
        <dbReference type="ChEBI" id="CHEBI:58437"/>
        <note>ligand shared between two neighboring subunits</note>
    </ligand>
</feature>
<feature type="domain" description="CN hydrolase" evidence="10">
    <location>
        <begin position="1"/>
        <end position="251"/>
    </location>
</feature>
<gene>
    <name evidence="7" type="primary">nadE</name>
    <name evidence="11" type="ORF">LNTAR_17153</name>
</gene>
<evidence type="ECO:0000256" key="1">
    <source>
        <dbReference type="ARBA" id="ARBA00005188"/>
    </source>
</evidence>
<dbReference type="GO" id="GO:0009435">
    <property type="term" value="P:NAD+ biosynthetic process"/>
    <property type="evidence" value="ECO:0007669"/>
    <property type="project" value="UniProtKB-UniRule"/>
</dbReference>
<dbReference type="GO" id="GO:0003952">
    <property type="term" value="F:NAD+ synthase (glutamine-hydrolyzing) activity"/>
    <property type="evidence" value="ECO:0007669"/>
    <property type="project" value="UniProtKB-UniRule"/>
</dbReference>
<dbReference type="PIRSF" id="PIRSF006630">
    <property type="entry name" value="NADS_GAT"/>
    <property type="match status" value="1"/>
</dbReference>
<protein>
    <recommendedName>
        <fullName evidence="7 8">Glutamine-dependent NAD(+) synthetase</fullName>
        <ecNumber evidence="7 8">6.3.5.1</ecNumber>
    </recommendedName>
    <alternativeName>
        <fullName evidence="7 8">NAD(+) synthase [glutamine-hydrolyzing]</fullName>
    </alternativeName>
</protein>
<reference evidence="11 12" key="1">
    <citation type="journal article" date="2010" name="J. Bacteriol.">
        <title>Genome sequence of Lentisphaera araneosa HTCC2155T, the type species of the order Lentisphaerales in the phylum Lentisphaerae.</title>
        <authorList>
            <person name="Thrash J.C."/>
            <person name="Cho J.C."/>
            <person name="Vergin K.L."/>
            <person name="Morris R.M."/>
            <person name="Giovannoni S.J."/>
        </authorList>
    </citation>
    <scope>NUCLEOTIDE SEQUENCE [LARGE SCALE GENOMIC DNA]</scope>
    <source>
        <strain evidence="11 12">HTCC2155</strain>
    </source>
</reference>
<dbReference type="UniPathway" id="UPA00253">
    <property type="reaction ID" value="UER00334"/>
</dbReference>
<dbReference type="STRING" id="313628.LNTAR_17153"/>
<dbReference type="HAMAP" id="MF_02090">
    <property type="entry name" value="NadE_glutamine_dep"/>
    <property type="match status" value="1"/>
</dbReference>
<dbReference type="Gene3D" id="3.40.50.620">
    <property type="entry name" value="HUPs"/>
    <property type="match status" value="1"/>
</dbReference>
<dbReference type="InterPro" id="IPR014445">
    <property type="entry name" value="Gln-dep_NAD_synthase"/>
</dbReference>
<dbReference type="GO" id="GO:0005737">
    <property type="term" value="C:cytoplasm"/>
    <property type="evidence" value="ECO:0007669"/>
    <property type="project" value="InterPro"/>
</dbReference>
<dbReference type="InterPro" id="IPR003010">
    <property type="entry name" value="C-N_Hydrolase"/>
</dbReference>
<evidence type="ECO:0000313" key="11">
    <source>
        <dbReference type="EMBL" id="EDM29499.1"/>
    </source>
</evidence>
<keyword evidence="6 7" id="KW-0520">NAD</keyword>
<evidence type="ECO:0000256" key="5">
    <source>
        <dbReference type="ARBA" id="ARBA00022840"/>
    </source>
</evidence>
<dbReference type="GO" id="GO:0004359">
    <property type="term" value="F:glutaminase activity"/>
    <property type="evidence" value="ECO:0007669"/>
    <property type="project" value="InterPro"/>
</dbReference>
<dbReference type="InterPro" id="IPR022310">
    <property type="entry name" value="NAD/GMP_synthase"/>
</dbReference>
<dbReference type="EC" id="6.3.5.1" evidence="7 8"/>
<dbReference type="InterPro" id="IPR003694">
    <property type="entry name" value="NAD_synthase"/>
</dbReference>
<dbReference type="Pfam" id="PF02540">
    <property type="entry name" value="NAD_synthase"/>
    <property type="match status" value="1"/>
</dbReference>
<dbReference type="SUPFAM" id="SSF52402">
    <property type="entry name" value="Adenine nucleotide alpha hydrolases-like"/>
    <property type="match status" value="1"/>
</dbReference>
<dbReference type="GO" id="GO:0008795">
    <property type="term" value="F:NAD+ synthase activity"/>
    <property type="evidence" value="ECO:0007669"/>
    <property type="project" value="UniProtKB-UniRule"/>
</dbReference>
<evidence type="ECO:0000256" key="9">
    <source>
        <dbReference type="RuleBase" id="RU003811"/>
    </source>
</evidence>
<evidence type="ECO:0000256" key="3">
    <source>
        <dbReference type="ARBA" id="ARBA00022598"/>
    </source>
</evidence>
<comment type="similarity">
    <text evidence="2 7 8">In the C-terminal section; belongs to the NAD synthetase family.</text>
</comment>
<evidence type="ECO:0000256" key="6">
    <source>
        <dbReference type="ARBA" id="ARBA00023027"/>
    </source>
</evidence>
<evidence type="ECO:0000259" key="10">
    <source>
        <dbReference type="PROSITE" id="PS50263"/>
    </source>
</evidence>
<evidence type="ECO:0000256" key="2">
    <source>
        <dbReference type="ARBA" id="ARBA00007145"/>
    </source>
</evidence>
<organism evidence="11 12">
    <name type="scientific">Lentisphaera araneosa HTCC2155</name>
    <dbReference type="NCBI Taxonomy" id="313628"/>
    <lineage>
        <taxon>Bacteria</taxon>
        <taxon>Pseudomonadati</taxon>
        <taxon>Lentisphaerota</taxon>
        <taxon>Lentisphaeria</taxon>
        <taxon>Lentisphaerales</taxon>
        <taxon>Lentisphaeraceae</taxon>
        <taxon>Lentisphaera</taxon>
    </lineage>
</organism>
<dbReference type="PANTHER" id="PTHR23090:SF9">
    <property type="entry name" value="GLUTAMINE-DEPENDENT NAD(+) SYNTHETASE"/>
    <property type="match status" value="1"/>
</dbReference>
<comment type="caution">
    <text evidence="11">The sequence shown here is derived from an EMBL/GenBank/DDBJ whole genome shotgun (WGS) entry which is preliminary data.</text>
</comment>
<comment type="catalytic activity">
    <reaction evidence="7 8">
        <text>deamido-NAD(+) + L-glutamine + ATP + H2O = L-glutamate + AMP + diphosphate + NAD(+) + H(+)</text>
        <dbReference type="Rhea" id="RHEA:24384"/>
        <dbReference type="ChEBI" id="CHEBI:15377"/>
        <dbReference type="ChEBI" id="CHEBI:15378"/>
        <dbReference type="ChEBI" id="CHEBI:29985"/>
        <dbReference type="ChEBI" id="CHEBI:30616"/>
        <dbReference type="ChEBI" id="CHEBI:33019"/>
        <dbReference type="ChEBI" id="CHEBI:57540"/>
        <dbReference type="ChEBI" id="CHEBI:58359"/>
        <dbReference type="ChEBI" id="CHEBI:58437"/>
        <dbReference type="ChEBI" id="CHEBI:456215"/>
        <dbReference type="EC" id="6.3.5.1"/>
    </reaction>
</comment>
<dbReference type="SUPFAM" id="SSF56317">
    <property type="entry name" value="Carbon-nitrogen hydrolase"/>
    <property type="match status" value="1"/>
</dbReference>
<dbReference type="InterPro" id="IPR036526">
    <property type="entry name" value="C-N_Hydrolase_sf"/>
</dbReference>
<dbReference type="AlphaFoldDB" id="A6DFB9"/>
<name>A6DFB9_9BACT</name>
<keyword evidence="4 7" id="KW-0547">Nucleotide-binding</keyword>
<evidence type="ECO:0000256" key="7">
    <source>
        <dbReference type="HAMAP-Rule" id="MF_02090"/>
    </source>
</evidence>
<feature type="active site" description="Proton acceptor; for glutaminase activity" evidence="7">
    <location>
        <position position="39"/>
    </location>
</feature>
<feature type="binding site" evidence="7">
    <location>
        <position position="185"/>
    </location>
    <ligand>
        <name>L-glutamine</name>
        <dbReference type="ChEBI" id="CHEBI:58359"/>
    </ligand>
</feature>
<feature type="active site" description="Nucleophile; for glutaminase activity" evidence="7">
    <location>
        <position position="158"/>
    </location>
</feature>
<feature type="binding site" evidence="7">
    <location>
        <position position="465"/>
    </location>
    <ligand>
        <name>ATP</name>
        <dbReference type="ChEBI" id="CHEBI:30616"/>
    </ligand>
</feature>
<dbReference type="EMBL" id="ABCK01000001">
    <property type="protein sequence ID" value="EDM29499.1"/>
    <property type="molecule type" value="Genomic_DNA"/>
</dbReference>
<feature type="active site" description="For glutaminase activity" evidence="7">
    <location>
        <position position="106"/>
    </location>
</feature>
<comment type="similarity">
    <text evidence="9">Belongs to the NAD synthetase family.</text>
</comment>
<feature type="binding site" evidence="7">
    <location>
        <position position="470"/>
    </location>
    <ligand>
        <name>deamido-NAD(+)</name>
        <dbReference type="ChEBI" id="CHEBI:58437"/>
        <note>ligand shared between two neighboring subunits</note>
    </ligand>
</feature>
<accession>A6DFB9</accession>
<dbReference type="NCBIfam" id="TIGR00552">
    <property type="entry name" value="nadE"/>
    <property type="match status" value="1"/>
</dbReference>
<keyword evidence="12" id="KW-1185">Reference proteome</keyword>
<evidence type="ECO:0000313" key="12">
    <source>
        <dbReference type="Proteomes" id="UP000004947"/>
    </source>
</evidence>
<dbReference type="PANTHER" id="PTHR23090">
    <property type="entry name" value="NH 3 /GLUTAMINE-DEPENDENT NAD + SYNTHETASE"/>
    <property type="match status" value="1"/>
</dbReference>
<comment type="function">
    <text evidence="7">Catalyzes the ATP-dependent amidation of deamido-NAD to form NAD. Uses L-glutamine as a nitrogen source.</text>
</comment>
<dbReference type="eggNOG" id="COG0388">
    <property type="taxonomic scope" value="Bacteria"/>
</dbReference>
<dbReference type="RefSeq" id="WP_007276621.1">
    <property type="nucleotide sequence ID" value="NZ_ABCK01000001.1"/>
</dbReference>
<comment type="pathway">
    <text evidence="1 7 8">Cofactor biosynthesis; NAD(+) biosynthesis; NAD(+) from deamido-NAD(+) (L-Gln route): step 1/1.</text>
</comment>